<dbReference type="Gene3D" id="3.40.50.300">
    <property type="entry name" value="P-loop containing nucleotide triphosphate hydrolases"/>
    <property type="match status" value="1"/>
</dbReference>
<dbReference type="KEGG" id="nwl:NWFMUON74_68780"/>
<gene>
    <name evidence="5" type="ORF">NWFMUON74_68780</name>
</gene>
<proteinExistence type="predicted"/>
<dbReference type="Proteomes" id="UP000516173">
    <property type="component" value="Chromosome"/>
</dbReference>
<name>A0A7G1KWW8_9NOCA</name>
<sequence>MALIGRDHVASLLRDALSRTVSSHGSMVVVTGEAGIGKTTFVTEVVGEFAGRLLVFAATAWSGEGTPGFWPWVQVLRGLRRAATADQWAVIDNAVGNALSTVIGEAPEAAPESHGSTLFRVGDAVTEALITASAIRPVVVVIDDLHRADPESVAVLAFVARHTWFERITIVCTARDTEIAVPDHPLHEVFAELTGTARVIELTGLSAADTATVITGTAGRRPPEEALAALHGLTGGNPFLADQAARLWRAGTPLDALAPGVADLLDTRLTALPESAVDALATAALLGREFDISVLESAAGCPVEAALAAAVRARLVVPLGTGRHGFAHDLIRERLAARLDPAEARKRHADIVSALADRPAALTGSAAAELAHHALLAGEAIDSAATLRYLLDAARAACGRMAAGEVVQHYRHALALIGDDQPELRGRTALNLATAATGAGDLNTARRTYESLLELARKSSAADLFAHAALGLLELGMPDPEHDAERETDLIDQAHRMLLAERPPTHPLAVRLLAAAVRVRVHTAVSAREPVEEMSTEALRSARLSGDDHAMAAALLARHDALWRPGTAGDRLPVAADLAAVGRRASSEDVEMQGELLRYAALLELGDPRAHSALAAFRNHADRSALPRHRFVALSRSGVMDLIGGRFDAARTAFDEAYALGERLGEVDRIPLWLEQRWSLAFLADDTVEMTRLIDRYRQLAGGYTVAPELITAAVRGDTERTAELLGEVEALSAEYPRHFHALILVARAHAALTLDADALRKSVRDKLFPLRGHWAVTAAGGACYGPYSFWLGRLAAAAGDHETAAAELGAAAESARRMRSRPWRTAAERQLRLLAHGNVTPSSPNSVSDNEFRFDGSVWTLRFAGRTVRLPNAKGLHDLHTLLGHPGHDIPSLELFATAGAPTRAGRSLGADPVLDDEAKAAYRRRLSTLDAEIDRAAARGADDRAADLDRERAALIEELRRATGLAGRSRRLGGDAERARKTVSARVRDSLRRIDRLHPELAEHLRASISLGLTCRYQPHREITWTL</sequence>
<dbReference type="EMBL" id="AP023396">
    <property type="protein sequence ID" value="BCK59106.1"/>
    <property type="molecule type" value="Genomic_DNA"/>
</dbReference>
<evidence type="ECO:0000259" key="4">
    <source>
        <dbReference type="SMART" id="SM00382"/>
    </source>
</evidence>
<keyword evidence="1" id="KW-0547">Nucleotide-binding</keyword>
<dbReference type="InterPro" id="IPR027417">
    <property type="entry name" value="P-loop_NTPase"/>
</dbReference>
<dbReference type="SMART" id="SM00382">
    <property type="entry name" value="AAA"/>
    <property type="match status" value="1"/>
</dbReference>
<organism evidence="5 6">
    <name type="scientific">Nocardia wallacei</name>
    <dbReference type="NCBI Taxonomy" id="480035"/>
    <lineage>
        <taxon>Bacteria</taxon>
        <taxon>Bacillati</taxon>
        <taxon>Actinomycetota</taxon>
        <taxon>Actinomycetes</taxon>
        <taxon>Mycobacteriales</taxon>
        <taxon>Nocardiaceae</taxon>
        <taxon>Nocardia</taxon>
    </lineage>
</organism>
<evidence type="ECO:0000256" key="3">
    <source>
        <dbReference type="SAM" id="Coils"/>
    </source>
</evidence>
<protein>
    <recommendedName>
        <fullName evidence="4">AAA+ ATPase domain-containing protein</fullName>
    </recommendedName>
</protein>
<dbReference type="PANTHER" id="PTHR16305">
    <property type="entry name" value="TESTICULAR SOLUBLE ADENYLYL CYCLASE"/>
    <property type="match status" value="1"/>
</dbReference>
<evidence type="ECO:0000256" key="1">
    <source>
        <dbReference type="ARBA" id="ARBA00022741"/>
    </source>
</evidence>
<evidence type="ECO:0000256" key="2">
    <source>
        <dbReference type="ARBA" id="ARBA00022840"/>
    </source>
</evidence>
<keyword evidence="3" id="KW-0175">Coiled coil</keyword>
<reference evidence="5 6" key="1">
    <citation type="submission" date="2020-08" db="EMBL/GenBank/DDBJ databases">
        <title>Genome Sequencing of Nocardia wallacei strain FMUON74 and assembly.</title>
        <authorList>
            <person name="Toyokawa M."/>
            <person name="Uesaka K."/>
        </authorList>
    </citation>
    <scope>NUCLEOTIDE SEQUENCE [LARGE SCALE GENOMIC DNA]</scope>
    <source>
        <strain evidence="5 6">FMUON74</strain>
    </source>
</reference>
<keyword evidence="6" id="KW-1185">Reference proteome</keyword>
<dbReference type="GeneID" id="80351259"/>
<evidence type="ECO:0000313" key="6">
    <source>
        <dbReference type="Proteomes" id="UP000516173"/>
    </source>
</evidence>
<keyword evidence="2" id="KW-0067">ATP-binding</keyword>
<dbReference type="SUPFAM" id="SSF52540">
    <property type="entry name" value="P-loop containing nucleoside triphosphate hydrolases"/>
    <property type="match status" value="1"/>
</dbReference>
<feature type="domain" description="AAA+ ATPase" evidence="4">
    <location>
        <begin position="24"/>
        <end position="205"/>
    </location>
</feature>
<feature type="coiled-coil region" evidence="3">
    <location>
        <begin position="921"/>
        <end position="967"/>
    </location>
</feature>
<dbReference type="InterPro" id="IPR041664">
    <property type="entry name" value="AAA_16"/>
</dbReference>
<dbReference type="GO" id="GO:0005737">
    <property type="term" value="C:cytoplasm"/>
    <property type="evidence" value="ECO:0007669"/>
    <property type="project" value="TreeGrafter"/>
</dbReference>
<dbReference type="AlphaFoldDB" id="A0A7G1KWW8"/>
<dbReference type="Pfam" id="PF13191">
    <property type="entry name" value="AAA_16"/>
    <property type="match status" value="1"/>
</dbReference>
<dbReference type="RefSeq" id="WP_187685750.1">
    <property type="nucleotide sequence ID" value="NZ_AP023396.1"/>
</dbReference>
<evidence type="ECO:0000313" key="5">
    <source>
        <dbReference type="EMBL" id="BCK59106.1"/>
    </source>
</evidence>
<accession>A0A7G1KWW8</accession>
<dbReference type="GO" id="GO:0005524">
    <property type="term" value="F:ATP binding"/>
    <property type="evidence" value="ECO:0007669"/>
    <property type="project" value="UniProtKB-KW"/>
</dbReference>
<dbReference type="GO" id="GO:0004016">
    <property type="term" value="F:adenylate cyclase activity"/>
    <property type="evidence" value="ECO:0007669"/>
    <property type="project" value="TreeGrafter"/>
</dbReference>
<dbReference type="InterPro" id="IPR003593">
    <property type="entry name" value="AAA+_ATPase"/>
</dbReference>
<dbReference type="PANTHER" id="PTHR16305:SF35">
    <property type="entry name" value="TRANSCRIPTIONAL ACTIVATOR DOMAIN"/>
    <property type="match status" value="1"/>
</dbReference>